<evidence type="ECO:0000256" key="1">
    <source>
        <dbReference type="ARBA" id="ARBA00004141"/>
    </source>
</evidence>
<evidence type="ECO:0000256" key="4">
    <source>
        <dbReference type="ARBA" id="ARBA00022989"/>
    </source>
</evidence>
<dbReference type="AlphaFoldDB" id="A0A3R7L254"/>
<dbReference type="EC" id="2.3.1.225" evidence="7"/>
<dbReference type="GO" id="GO:0006612">
    <property type="term" value="P:protein targeting to membrane"/>
    <property type="evidence" value="ECO:0007669"/>
    <property type="project" value="TreeGrafter"/>
</dbReference>
<feature type="transmembrane region" description="Helical" evidence="7">
    <location>
        <begin position="12"/>
        <end position="30"/>
    </location>
</feature>
<keyword evidence="5 7" id="KW-0472">Membrane</keyword>
<evidence type="ECO:0000256" key="6">
    <source>
        <dbReference type="ARBA" id="ARBA00023315"/>
    </source>
</evidence>
<dbReference type="GO" id="GO:0005783">
    <property type="term" value="C:endoplasmic reticulum"/>
    <property type="evidence" value="ECO:0007669"/>
    <property type="project" value="TreeGrafter"/>
</dbReference>
<comment type="caution">
    <text evidence="9">The sequence shown here is derived from an EMBL/GenBank/DDBJ whole genome shotgun (WGS) entry which is preliminary data.</text>
</comment>
<feature type="transmembrane region" description="Helical" evidence="7">
    <location>
        <begin position="186"/>
        <end position="205"/>
    </location>
</feature>
<comment type="domain">
    <text evidence="7">The DHHC domain is required for palmitoyltransferase activity.</text>
</comment>
<gene>
    <name evidence="9" type="ORF">Tco025E_04083</name>
</gene>
<dbReference type="PANTHER" id="PTHR22883">
    <property type="entry name" value="ZINC FINGER DHHC DOMAIN CONTAINING PROTEIN"/>
    <property type="match status" value="1"/>
</dbReference>
<dbReference type="PANTHER" id="PTHR22883:SF458">
    <property type="entry name" value="PALMITOYLTRANSFERASE"/>
    <property type="match status" value="1"/>
</dbReference>
<dbReference type="InterPro" id="IPR039859">
    <property type="entry name" value="PFA4/ZDH16/20/ERF2-like"/>
</dbReference>
<dbReference type="GO" id="GO:0005794">
    <property type="term" value="C:Golgi apparatus"/>
    <property type="evidence" value="ECO:0007669"/>
    <property type="project" value="TreeGrafter"/>
</dbReference>
<keyword evidence="6 7" id="KW-0012">Acyltransferase</keyword>
<dbReference type="GO" id="GO:0019706">
    <property type="term" value="F:protein-cysteine S-palmitoyltransferase activity"/>
    <property type="evidence" value="ECO:0007669"/>
    <property type="project" value="UniProtKB-EC"/>
</dbReference>
<evidence type="ECO:0000256" key="3">
    <source>
        <dbReference type="ARBA" id="ARBA00022692"/>
    </source>
</evidence>
<evidence type="ECO:0000313" key="9">
    <source>
        <dbReference type="EMBL" id="RNF19575.1"/>
    </source>
</evidence>
<dbReference type="OrthoDB" id="331948at2759"/>
<comment type="catalytic activity">
    <reaction evidence="7">
        <text>L-cysteinyl-[protein] + hexadecanoyl-CoA = S-hexadecanoyl-L-cysteinyl-[protein] + CoA</text>
        <dbReference type="Rhea" id="RHEA:36683"/>
        <dbReference type="Rhea" id="RHEA-COMP:10131"/>
        <dbReference type="Rhea" id="RHEA-COMP:11032"/>
        <dbReference type="ChEBI" id="CHEBI:29950"/>
        <dbReference type="ChEBI" id="CHEBI:57287"/>
        <dbReference type="ChEBI" id="CHEBI:57379"/>
        <dbReference type="ChEBI" id="CHEBI:74151"/>
        <dbReference type="EC" id="2.3.1.225"/>
    </reaction>
</comment>
<name>A0A3R7L254_9TRYP</name>
<evidence type="ECO:0000256" key="5">
    <source>
        <dbReference type="ARBA" id="ARBA00023136"/>
    </source>
</evidence>
<comment type="subcellular location">
    <subcellularLocation>
        <location evidence="1">Membrane</location>
        <topology evidence="1">Multi-pass membrane protein</topology>
    </subcellularLocation>
</comment>
<keyword evidence="4 7" id="KW-1133">Transmembrane helix</keyword>
<dbReference type="RefSeq" id="XP_029228897.1">
    <property type="nucleotide sequence ID" value="XM_029370996.1"/>
</dbReference>
<sequence length="282" mass="31994">MVQLSLSVHLSASMRNGLFYFCSAFIFFQLTRRLRTMAFLPRWGKHVPVFLQESAAQRSPSRVAAASRSASAGAAWFLLAAQALVAVVLLRWASMDLAGAIPLVVLAVAFNAAMVWNWVADPGFVEDSVEPSTEEERSLLHWCRKCRLWQPLRAKHCERCERCVRKYDHHCFWIGGCVGEANHPRFFLLLTVALAYLLCLVPKFLRCFDLRGPATLNDAVLRNIVPFALLVVGGFMFCLVAVLWAMHAVLLARNQTTWEFASRYRITYLCSRRGNPFDRGFF</sequence>
<dbReference type="EMBL" id="MKKU01000201">
    <property type="protein sequence ID" value="RNF19575.1"/>
    <property type="molecule type" value="Genomic_DNA"/>
</dbReference>
<dbReference type="GeneID" id="40317694"/>
<proteinExistence type="inferred from homology"/>
<comment type="similarity">
    <text evidence="7">Belongs to the DHHC palmitoyltransferase family.</text>
</comment>
<dbReference type="InterPro" id="IPR001594">
    <property type="entry name" value="Palmitoyltrfase_DHHC"/>
</dbReference>
<keyword evidence="2 7" id="KW-0808">Transferase</keyword>
<feature type="transmembrane region" description="Helical" evidence="7">
    <location>
        <begin position="99"/>
        <end position="119"/>
    </location>
</feature>
<keyword evidence="10" id="KW-1185">Reference proteome</keyword>
<dbReference type="Pfam" id="PF01529">
    <property type="entry name" value="DHHC"/>
    <property type="match status" value="1"/>
</dbReference>
<reference evidence="9 10" key="1">
    <citation type="journal article" date="2018" name="BMC Genomics">
        <title>Genomic comparison of Trypanosoma conorhini and Trypanosoma rangeli to Trypanosoma cruzi strains of high and low virulence.</title>
        <authorList>
            <person name="Bradwell K.R."/>
            <person name="Koparde V.N."/>
            <person name="Matveyev A.V."/>
            <person name="Serrano M.G."/>
            <person name="Alves J.M."/>
            <person name="Parikh H."/>
            <person name="Huang B."/>
            <person name="Lee V."/>
            <person name="Espinosa-Alvarez O."/>
            <person name="Ortiz P.A."/>
            <person name="Costa-Martins A.G."/>
            <person name="Teixeira M.M."/>
            <person name="Buck G.A."/>
        </authorList>
    </citation>
    <scope>NUCLEOTIDE SEQUENCE [LARGE SCALE GENOMIC DNA]</scope>
    <source>
        <strain evidence="9 10">025E</strain>
    </source>
</reference>
<protein>
    <recommendedName>
        <fullName evidence="7">Palmitoyltransferase</fullName>
        <ecNumber evidence="7">2.3.1.225</ecNumber>
    </recommendedName>
</protein>
<organism evidence="9 10">
    <name type="scientific">Trypanosoma conorhini</name>
    <dbReference type="NCBI Taxonomy" id="83891"/>
    <lineage>
        <taxon>Eukaryota</taxon>
        <taxon>Discoba</taxon>
        <taxon>Euglenozoa</taxon>
        <taxon>Kinetoplastea</taxon>
        <taxon>Metakinetoplastina</taxon>
        <taxon>Trypanosomatida</taxon>
        <taxon>Trypanosomatidae</taxon>
        <taxon>Trypanosoma</taxon>
    </lineage>
</organism>
<feature type="domain" description="Palmitoyltransferase DHHC" evidence="8">
    <location>
        <begin position="140"/>
        <end position="262"/>
    </location>
</feature>
<evidence type="ECO:0000256" key="7">
    <source>
        <dbReference type="RuleBase" id="RU079119"/>
    </source>
</evidence>
<accession>A0A3R7L254</accession>
<feature type="transmembrane region" description="Helical" evidence="7">
    <location>
        <begin position="74"/>
        <end position="93"/>
    </location>
</feature>
<feature type="transmembrane region" description="Helical" evidence="7">
    <location>
        <begin position="225"/>
        <end position="246"/>
    </location>
</feature>
<evidence type="ECO:0000259" key="8">
    <source>
        <dbReference type="Pfam" id="PF01529"/>
    </source>
</evidence>
<dbReference type="Proteomes" id="UP000284403">
    <property type="component" value="Unassembled WGS sequence"/>
</dbReference>
<evidence type="ECO:0000256" key="2">
    <source>
        <dbReference type="ARBA" id="ARBA00022679"/>
    </source>
</evidence>
<dbReference type="GO" id="GO:0016020">
    <property type="term" value="C:membrane"/>
    <property type="evidence" value="ECO:0007669"/>
    <property type="project" value="UniProtKB-SubCell"/>
</dbReference>
<evidence type="ECO:0000313" key="10">
    <source>
        <dbReference type="Proteomes" id="UP000284403"/>
    </source>
</evidence>
<keyword evidence="3 7" id="KW-0812">Transmembrane</keyword>
<dbReference type="PROSITE" id="PS50216">
    <property type="entry name" value="DHHC"/>
    <property type="match status" value="1"/>
</dbReference>